<name>A0AAV8Z280_9CUCU</name>
<organism evidence="2 3">
    <name type="scientific">Aromia moschata</name>
    <dbReference type="NCBI Taxonomy" id="1265417"/>
    <lineage>
        <taxon>Eukaryota</taxon>
        <taxon>Metazoa</taxon>
        <taxon>Ecdysozoa</taxon>
        <taxon>Arthropoda</taxon>
        <taxon>Hexapoda</taxon>
        <taxon>Insecta</taxon>
        <taxon>Pterygota</taxon>
        <taxon>Neoptera</taxon>
        <taxon>Endopterygota</taxon>
        <taxon>Coleoptera</taxon>
        <taxon>Polyphaga</taxon>
        <taxon>Cucujiformia</taxon>
        <taxon>Chrysomeloidea</taxon>
        <taxon>Cerambycidae</taxon>
        <taxon>Cerambycinae</taxon>
        <taxon>Callichromatini</taxon>
        <taxon>Aromia</taxon>
    </lineage>
</organism>
<dbReference type="AlphaFoldDB" id="A0AAV8Z280"/>
<sequence length="133" mass="13342">MFVSKITAALLVITIHTISCSVQPHALAPAVVAPAIRYGLVVPQNVRPFAAQVSTFTKGLSVFAAPYAAGVLNAPAIVSRAVLPAPLAAGPLAPGVWPGAPAFPAPAAVPVAAAAPAVPVGPSHLLPHPFARW</sequence>
<evidence type="ECO:0000256" key="1">
    <source>
        <dbReference type="SAM" id="SignalP"/>
    </source>
</evidence>
<feature type="signal peptide" evidence="1">
    <location>
        <begin position="1"/>
        <end position="20"/>
    </location>
</feature>
<gene>
    <name evidence="2" type="ORF">NQ318_006092</name>
</gene>
<keyword evidence="1" id="KW-0732">Signal</keyword>
<keyword evidence="3" id="KW-1185">Reference proteome</keyword>
<dbReference type="EMBL" id="JAPWTK010000019">
    <property type="protein sequence ID" value="KAJ8958153.1"/>
    <property type="molecule type" value="Genomic_DNA"/>
</dbReference>
<feature type="chain" id="PRO_5043384326" evidence="1">
    <location>
        <begin position="21"/>
        <end position="133"/>
    </location>
</feature>
<evidence type="ECO:0000313" key="3">
    <source>
        <dbReference type="Proteomes" id="UP001162162"/>
    </source>
</evidence>
<accession>A0AAV8Z280</accession>
<evidence type="ECO:0000313" key="2">
    <source>
        <dbReference type="EMBL" id="KAJ8958153.1"/>
    </source>
</evidence>
<comment type="caution">
    <text evidence="2">The sequence shown here is derived from an EMBL/GenBank/DDBJ whole genome shotgun (WGS) entry which is preliminary data.</text>
</comment>
<dbReference type="Proteomes" id="UP001162162">
    <property type="component" value="Unassembled WGS sequence"/>
</dbReference>
<proteinExistence type="predicted"/>
<reference evidence="2" key="1">
    <citation type="journal article" date="2023" name="Insect Mol. Biol.">
        <title>Genome sequencing provides insights into the evolution of gene families encoding plant cell wall-degrading enzymes in longhorned beetles.</title>
        <authorList>
            <person name="Shin N.R."/>
            <person name="Okamura Y."/>
            <person name="Kirsch R."/>
            <person name="Pauchet Y."/>
        </authorList>
    </citation>
    <scope>NUCLEOTIDE SEQUENCE</scope>
    <source>
        <strain evidence="2">AMC_N1</strain>
    </source>
</reference>
<protein>
    <submittedName>
        <fullName evidence="2">Uncharacterized protein</fullName>
    </submittedName>
</protein>